<feature type="transmembrane region" description="Helical" evidence="1">
    <location>
        <begin position="54"/>
        <end position="76"/>
    </location>
</feature>
<dbReference type="RefSeq" id="WP_135011248.1">
    <property type="nucleotide sequence ID" value="NZ_JADGLK010000004.1"/>
</dbReference>
<feature type="transmembrane region" description="Helical" evidence="1">
    <location>
        <begin position="116"/>
        <end position="136"/>
    </location>
</feature>
<feature type="transmembrane region" description="Helical" evidence="1">
    <location>
        <begin position="83"/>
        <end position="104"/>
    </location>
</feature>
<dbReference type="AlphaFoldDB" id="A0A4Y9F5V3"/>
<comment type="caution">
    <text evidence="2">The sequence shown here is derived from an EMBL/GenBank/DDBJ whole genome shotgun (WGS) entry which is preliminary data.</text>
</comment>
<proteinExistence type="predicted"/>
<protein>
    <submittedName>
        <fullName evidence="2">DUF2637 domain-containing protein</fullName>
    </submittedName>
</protein>
<dbReference type="Pfam" id="PF10935">
    <property type="entry name" value="DUF2637"/>
    <property type="match status" value="1"/>
</dbReference>
<evidence type="ECO:0000256" key="1">
    <source>
        <dbReference type="SAM" id="Phobius"/>
    </source>
</evidence>
<dbReference type="OrthoDB" id="4879274at2"/>
<organism evidence="2 3">
    <name type="scientific">Rothia nasimurium</name>
    <dbReference type="NCBI Taxonomy" id="85336"/>
    <lineage>
        <taxon>Bacteria</taxon>
        <taxon>Bacillati</taxon>
        <taxon>Actinomycetota</taxon>
        <taxon>Actinomycetes</taxon>
        <taxon>Micrococcales</taxon>
        <taxon>Micrococcaceae</taxon>
        <taxon>Rothia</taxon>
    </lineage>
</organism>
<feature type="transmembrane region" description="Helical" evidence="1">
    <location>
        <begin position="20"/>
        <end position="42"/>
    </location>
</feature>
<sequence length="293" mass="30875">MKNTHTKNQARINPDSRAVLWFTVLLVLLLGVTSFMVSFNGLHDVASWVGLPPWLRWTVPVFIDIAILAYSMAAVIHRARGEAVALTWGTLMVFTLISVFANGAHALTVGGGQSAAQSWIGAAIAAAAPLSVFAATEELSRLAFGKPEDERSFADADGGSSSAAGLSPGKFERELLAAGEKKVLGPGGVPGAAEFAELEKNEVTAAIEAAAGVSQIQGSPEMVEDDAGANLHEDEAEGGDEDVVKLREWVRSQQEAGQKITGVEAAAVIGKSAKTARNKLKLLKEWEPGLFDE</sequence>
<dbReference type="InterPro" id="IPR021235">
    <property type="entry name" value="DUF2637"/>
</dbReference>
<reference evidence="2 3" key="1">
    <citation type="submission" date="2019-03" db="EMBL/GenBank/DDBJ databases">
        <title>Diversity of the mouse oral microbiome.</title>
        <authorList>
            <person name="Joseph S."/>
            <person name="Aduse-Opoku J."/>
            <person name="Curtis M."/>
            <person name="Wade W."/>
            <person name="Hashim A."/>
        </authorList>
    </citation>
    <scope>NUCLEOTIDE SEQUENCE [LARGE SCALE GENOMIC DNA]</scope>
    <source>
        <strain evidence="3">irhom_31</strain>
    </source>
</reference>
<dbReference type="EMBL" id="SPQC01000004">
    <property type="protein sequence ID" value="TFU23829.1"/>
    <property type="molecule type" value="Genomic_DNA"/>
</dbReference>
<keyword evidence="1" id="KW-1133">Transmembrane helix</keyword>
<dbReference type="Proteomes" id="UP000297951">
    <property type="component" value="Unassembled WGS sequence"/>
</dbReference>
<evidence type="ECO:0000313" key="2">
    <source>
        <dbReference type="EMBL" id="TFU23829.1"/>
    </source>
</evidence>
<keyword evidence="1" id="KW-0812">Transmembrane</keyword>
<evidence type="ECO:0000313" key="3">
    <source>
        <dbReference type="Proteomes" id="UP000297951"/>
    </source>
</evidence>
<accession>A0A4Y9F5V3</accession>
<name>A0A4Y9F5V3_9MICC</name>
<gene>
    <name evidence="2" type="ORF">E4U03_01605</name>
</gene>
<keyword evidence="1" id="KW-0472">Membrane</keyword>